<sequence length="257" mass="28780">MRSALATDTAPWAGDRLVLVGDYADDVPSRIHPDEVAGWRRELEPECTMADHDSEEQFSRQSPLYNLDWRGVVSDEDAGIEEECPPDPRSPFKGLWSRKPSGQDTFGLRRGALVRNVRKRMWPTSSSAHNEDAVTDDDLLGRVLELLKPAGTPRPTTTDRVLRNLTTRQYVREYELTASGFDNCLGEVICVLAQWTQYSSATDKAAWVACRFDITSSDTLRKDGGETEVAWEDVSVRAVALLHNGTNGGRKKVRDRD</sequence>
<evidence type="ECO:0000313" key="1">
    <source>
        <dbReference type="EMBL" id="KAK3681889.1"/>
    </source>
</evidence>
<name>A0ACC3MA94_9PEZI</name>
<reference evidence="1" key="1">
    <citation type="submission" date="2023-07" db="EMBL/GenBank/DDBJ databases">
        <title>Black Yeasts Isolated from many extreme environments.</title>
        <authorList>
            <person name="Coleine C."/>
            <person name="Stajich J.E."/>
            <person name="Selbmann L."/>
        </authorList>
    </citation>
    <scope>NUCLEOTIDE SEQUENCE</scope>
    <source>
        <strain evidence="1">CCFEE 5714</strain>
    </source>
</reference>
<evidence type="ECO:0000313" key="2">
    <source>
        <dbReference type="Proteomes" id="UP001281147"/>
    </source>
</evidence>
<protein>
    <submittedName>
        <fullName evidence="1">Uncharacterized protein</fullName>
    </submittedName>
</protein>
<organism evidence="1 2">
    <name type="scientific">Vermiconidia calcicola</name>
    <dbReference type="NCBI Taxonomy" id="1690605"/>
    <lineage>
        <taxon>Eukaryota</taxon>
        <taxon>Fungi</taxon>
        <taxon>Dikarya</taxon>
        <taxon>Ascomycota</taxon>
        <taxon>Pezizomycotina</taxon>
        <taxon>Dothideomycetes</taxon>
        <taxon>Dothideomycetidae</taxon>
        <taxon>Mycosphaerellales</taxon>
        <taxon>Extremaceae</taxon>
        <taxon>Vermiconidia</taxon>
    </lineage>
</organism>
<gene>
    <name evidence="1" type="ORF">LTR37_020782</name>
</gene>
<comment type="caution">
    <text evidence="1">The sequence shown here is derived from an EMBL/GenBank/DDBJ whole genome shotgun (WGS) entry which is preliminary data.</text>
</comment>
<proteinExistence type="predicted"/>
<dbReference type="EMBL" id="JAUTXU010000390">
    <property type="protein sequence ID" value="KAK3681889.1"/>
    <property type="molecule type" value="Genomic_DNA"/>
</dbReference>
<dbReference type="Proteomes" id="UP001281147">
    <property type="component" value="Unassembled WGS sequence"/>
</dbReference>
<keyword evidence="2" id="KW-1185">Reference proteome</keyword>
<accession>A0ACC3MA94</accession>